<name>A0ABV1RB97_9HYPH</name>
<dbReference type="RefSeq" id="WP_007565121.1">
    <property type="nucleotide sequence ID" value="NZ_JBELQD010000081.1"/>
</dbReference>
<keyword evidence="2" id="KW-1185">Reference proteome</keyword>
<dbReference type="Proteomes" id="UP001432995">
    <property type="component" value="Unassembled WGS sequence"/>
</dbReference>
<evidence type="ECO:0000313" key="2">
    <source>
        <dbReference type="Proteomes" id="UP001432995"/>
    </source>
</evidence>
<gene>
    <name evidence="1" type="ORF">ABS770_28125</name>
</gene>
<proteinExistence type="predicted"/>
<protein>
    <submittedName>
        <fullName evidence="1">Uncharacterized protein</fullName>
    </submittedName>
</protein>
<reference evidence="1" key="1">
    <citation type="submission" date="2024-06" db="EMBL/GenBank/DDBJ databases">
        <authorList>
            <person name="Campbell A.G."/>
        </authorList>
    </citation>
    <scope>NUCLEOTIDE SEQUENCE</scope>
    <source>
        <strain evidence="1">EM17</strain>
    </source>
</reference>
<evidence type="ECO:0000313" key="1">
    <source>
        <dbReference type="EMBL" id="MER2292129.1"/>
    </source>
</evidence>
<accession>A0ABV1RB97</accession>
<comment type="caution">
    <text evidence="1">The sequence shown here is derived from an EMBL/GenBank/DDBJ whole genome shotgun (WGS) entry which is preliminary data.</text>
</comment>
<sequence>MTITTSINTVGIVRATEMMQTARAEAAIEHRPGLHTVTVAVPEPDSGILQLQENSRDLPASQKRAVDISV</sequence>
<organism evidence="1 2">
    <name type="scientific">Methylobacterium brachiatum</name>
    <dbReference type="NCBI Taxonomy" id="269660"/>
    <lineage>
        <taxon>Bacteria</taxon>
        <taxon>Pseudomonadati</taxon>
        <taxon>Pseudomonadota</taxon>
        <taxon>Alphaproteobacteria</taxon>
        <taxon>Hyphomicrobiales</taxon>
        <taxon>Methylobacteriaceae</taxon>
        <taxon>Methylobacterium</taxon>
    </lineage>
</organism>
<dbReference type="EMBL" id="JBELQD010000081">
    <property type="protein sequence ID" value="MER2292129.1"/>
    <property type="molecule type" value="Genomic_DNA"/>
</dbReference>